<organism evidence="3 4">
    <name type="scientific">Aquincola tertiaricarbonis</name>
    <dbReference type="NCBI Taxonomy" id="391953"/>
    <lineage>
        <taxon>Bacteria</taxon>
        <taxon>Pseudomonadati</taxon>
        <taxon>Pseudomonadota</taxon>
        <taxon>Betaproteobacteria</taxon>
        <taxon>Burkholderiales</taxon>
        <taxon>Sphaerotilaceae</taxon>
        <taxon>Aquincola</taxon>
    </lineage>
</organism>
<keyword evidence="4" id="KW-1185">Reference proteome</keyword>
<sequence>MNHPIHRRSLLARGAALSAGLCAAPWARAQAAWPSKPIRFIVPYNPGGATDVSARVIADKLGQRLGQTLIVENKGGAAGILGTDMVAKAAPDGGTFVFTLSASVLTNQFLFAKLPYDPQKDLTLVSQIAVVPVTLVVHPDVPARNAAELQAWIRKNKGKVSYGSWGIGSYAHLAGAYMSQALNADMSHVAYKGEAPMLQDLLGGQIQMAYASASATKPHIETGKLKVIGVTGDQRMAALPNVPTLGEQGLKDDAYRICGFVAMAAPAKTPMEIVQRMAKEVNAVVQMPEVNEKLVAMGFNPVASTPEAFMASYKKDAPVWEQLVKVSGAKLD</sequence>
<dbReference type="PROSITE" id="PS51318">
    <property type="entry name" value="TAT"/>
    <property type="match status" value="1"/>
</dbReference>
<comment type="similarity">
    <text evidence="1">Belongs to the UPF0065 (bug) family.</text>
</comment>
<evidence type="ECO:0000256" key="2">
    <source>
        <dbReference type="SAM" id="SignalP"/>
    </source>
</evidence>
<dbReference type="EMBL" id="CP097636">
    <property type="protein sequence ID" value="URI10125.1"/>
    <property type="molecule type" value="Genomic_DNA"/>
</dbReference>
<gene>
    <name evidence="3" type="ORF">MW290_31825</name>
</gene>
<dbReference type="RefSeq" id="WP_250198332.1">
    <property type="nucleotide sequence ID" value="NZ_CP097636.1"/>
</dbReference>
<dbReference type="Pfam" id="PF03401">
    <property type="entry name" value="TctC"/>
    <property type="match status" value="1"/>
</dbReference>
<dbReference type="InterPro" id="IPR005064">
    <property type="entry name" value="BUG"/>
</dbReference>
<feature type="chain" id="PRO_5045621823" evidence="2">
    <location>
        <begin position="24"/>
        <end position="332"/>
    </location>
</feature>
<dbReference type="Proteomes" id="UP001056201">
    <property type="component" value="Chromosome 2"/>
</dbReference>
<dbReference type="Gene3D" id="3.40.190.150">
    <property type="entry name" value="Bordetella uptake gene, domain 1"/>
    <property type="match status" value="1"/>
</dbReference>
<dbReference type="SUPFAM" id="SSF53850">
    <property type="entry name" value="Periplasmic binding protein-like II"/>
    <property type="match status" value="1"/>
</dbReference>
<keyword evidence="2" id="KW-0732">Signal</keyword>
<name>A0ABY4SD73_AQUTE</name>
<dbReference type="InterPro" id="IPR006311">
    <property type="entry name" value="TAT_signal"/>
</dbReference>
<dbReference type="Gene3D" id="3.40.190.10">
    <property type="entry name" value="Periplasmic binding protein-like II"/>
    <property type="match status" value="1"/>
</dbReference>
<evidence type="ECO:0000313" key="4">
    <source>
        <dbReference type="Proteomes" id="UP001056201"/>
    </source>
</evidence>
<protein>
    <submittedName>
        <fullName evidence="3">Tripartite tricarboxylate transporter substrate binding protein</fullName>
    </submittedName>
</protein>
<dbReference type="PIRSF" id="PIRSF017082">
    <property type="entry name" value="YflP"/>
    <property type="match status" value="1"/>
</dbReference>
<feature type="signal peptide" evidence="2">
    <location>
        <begin position="1"/>
        <end position="23"/>
    </location>
</feature>
<evidence type="ECO:0000313" key="3">
    <source>
        <dbReference type="EMBL" id="URI10125.1"/>
    </source>
</evidence>
<dbReference type="PANTHER" id="PTHR42928">
    <property type="entry name" value="TRICARBOXYLATE-BINDING PROTEIN"/>
    <property type="match status" value="1"/>
</dbReference>
<dbReference type="PANTHER" id="PTHR42928:SF5">
    <property type="entry name" value="BLR1237 PROTEIN"/>
    <property type="match status" value="1"/>
</dbReference>
<evidence type="ECO:0000256" key="1">
    <source>
        <dbReference type="ARBA" id="ARBA00006987"/>
    </source>
</evidence>
<dbReference type="CDD" id="cd07012">
    <property type="entry name" value="PBP2_Bug_TTT"/>
    <property type="match status" value="1"/>
</dbReference>
<accession>A0ABY4SD73</accession>
<proteinExistence type="inferred from homology"/>
<reference evidence="3" key="1">
    <citation type="submission" date="2022-05" db="EMBL/GenBank/DDBJ databases">
        <title>An RpoN-dependent PEP-CTERM gene is involved in floc formation of an Aquincola tertiaricarbonis strain.</title>
        <authorList>
            <person name="Qiu D."/>
            <person name="Xia M."/>
        </authorList>
    </citation>
    <scope>NUCLEOTIDE SEQUENCE</scope>
    <source>
        <strain evidence="3">RN12</strain>
    </source>
</reference>
<dbReference type="InterPro" id="IPR042100">
    <property type="entry name" value="Bug_dom1"/>
</dbReference>